<evidence type="ECO:0000313" key="3">
    <source>
        <dbReference type="EMBL" id="TQM90777.1"/>
    </source>
</evidence>
<reference evidence="3 4" key="1">
    <citation type="submission" date="2019-06" db="EMBL/GenBank/DDBJ databases">
        <title>Sequencing the genomes of 1000 actinobacteria strains.</title>
        <authorList>
            <person name="Klenk H.-P."/>
        </authorList>
    </citation>
    <scope>NUCLEOTIDE SEQUENCE [LARGE SCALE GENOMIC DNA]</scope>
    <source>
        <strain evidence="3 4">DSM 12362</strain>
    </source>
</reference>
<keyword evidence="2" id="KW-1133">Transmembrane helix</keyword>
<comment type="caution">
    <text evidence="3">The sequence shown here is derived from an EMBL/GenBank/DDBJ whole genome shotgun (WGS) entry which is preliminary data.</text>
</comment>
<accession>A0A543K6R8</accession>
<dbReference type="AlphaFoldDB" id="A0A543K6R8"/>
<evidence type="ECO:0000313" key="4">
    <source>
        <dbReference type="Proteomes" id="UP000315133"/>
    </source>
</evidence>
<feature type="region of interest" description="Disordered" evidence="1">
    <location>
        <begin position="39"/>
        <end position="66"/>
    </location>
</feature>
<keyword evidence="2" id="KW-0812">Transmembrane</keyword>
<dbReference type="EMBL" id="VFPU01000003">
    <property type="protein sequence ID" value="TQM90777.1"/>
    <property type="molecule type" value="Genomic_DNA"/>
</dbReference>
<dbReference type="Proteomes" id="UP000315133">
    <property type="component" value="Unassembled WGS sequence"/>
</dbReference>
<feature type="compositionally biased region" description="Polar residues" evidence="1">
    <location>
        <begin position="56"/>
        <end position="66"/>
    </location>
</feature>
<keyword evidence="2" id="KW-0472">Membrane</keyword>
<organism evidence="3 4">
    <name type="scientific">Ornithinimicrobium humiphilum</name>
    <dbReference type="NCBI Taxonomy" id="125288"/>
    <lineage>
        <taxon>Bacteria</taxon>
        <taxon>Bacillati</taxon>
        <taxon>Actinomycetota</taxon>
        <taxon>Actinomycetes</taxon>
        <taxon>Micrococcales</taxon>
        <taxon>Ornithinimicrobiaceae</taxon>
        <taxon>Ornithinimicrobium</taxon>
    </lineage>
</organism>
<evidence type="ECO:0000256" key="2">
    <source>
        <dbReference type="SAM" id="Phobius"/>
    </source>
</evidence>
<keyword evidence="4" id="KW-1185">Reference proteome</keyword>
<evidence type="ECO:0000256" key="1">
    <source>
        <dbReference type="SAM" id="MobiDB-lite"/>
    </source>
</evidence>
<proteinExistence type="predicted"/>
<name>A0A543K6R8_9MICO</name>
<sequence length="66" mass="7019">MTIFQLLLDLAVLAGIALFGLLAVVPLWLDRDAAEGQCFGDTQRQPRGGFPASGPISRTMTSPMSV</sequence>
<protein>
    <submittedName>
        <fullName evidence="3">Uncharacterized protein</fullName>
    </submittedName>
</protein>
<feature type="transmembrane region" description="Helical" evidence="2">
    <location>
        <begin position="7"/>
        <end position="29"/>
    </location>
</feature>
<gene>
    <name evidence="3" type="ORF">FB476_3161</name>
</gene>